<keyword evidence="2" id="KW-1185">Reference proteome</keyword>
<reference evidence="1 2" key="1">
    <citation type="submission" date="2016-10" db="EMBL/GenBank/DDBJ databases">
        <authorList>
            <person name="Varghese N."/>
            <person name="Submissions S."/>
        </authorList>
    </citation>
    <scope>NUCLEOTIDE SEQUENCE [LARGE SCALE GENOMIC DNA]</scope>
    <source>
        <strain evidence="1 2">CIP 109853</strain>
    </source>
</reference>
<dbReference type="EMBL" id="FOFP01000019">
    <property type="protein sequence ID" value="SER24320.1"/>
    <property type="molecule type" value="Genomic_DNA"/>
</dbReference>
<evidence type="ECO:0000313" key="1">
    <source>
        <dbReference type="EMBL" id="SER24320.1"/>
    </source>
</evidence>
<evidence type="ECO:0000313" key="2">
    <source>
        <dbReference type="Proteomes" id="UP000198512"/>
    </source>
</evidence>
<comment type="caution">
    <text evidence="1">The sequence shown here is derived from an EMBL/GenBank/DDBJ whole genome shotgun (WGS) entry which is preliminary data.</text>
</comment>
<accession>A0ABY1BND6</accession>
<organism evidence="1 2">
    <name type="scientific">Pseudomonas cuatrocienegasensis</name>
    <dbReference type="NCBI Taxonomy" id="543360"/>
    <lineage>
        <taxon>Bacteria</taxon>
        <taxon>Pseudomonadati</taxon>
        <taxon>Pseudomonadota</taxon>
        <taxon>Gammaproteobacteria</taxon>
        <taxon>Pseudomonadales</taxon>
        <taxon>Pseudomonadaceae</taxon>
        <taxon>Pseudomonas</taxon>
    </lineage>
</organism>
<dbReference type="Proteomes" id="UP000198512">
    <property type="component" value="Unassembled WGS sequence"/>
</dbReference>
<gene>
    <name evidence="1" type="ORF">SAMN05216600_1193</name>
</gene>
<name>A0ABY1BND6_9PSED</name>
<protein>
    <submittedName>
        <fullName evidence="1">Uncharacterized protein</fullName>
    </submittedName>
</protein>
<proteinExistence type="predicted"/>
<sequence length="47" mass="5220">MDALRTTLNTAEPKRAQSALAWAPPLERGAIKTHNCVATHLGIYFKR</sequence>